<organism evidence="1 2">
    <name type="scientific">Trichinella pseudospiralis</name>
    <name type="common">Parasitic roundworm</name>
    <dbReference type="NCBI Taxonomy" id="6337"/>
    <lineage>
        <taxon>Eukaryota</taxon>
        <taxon>Metazoa</taxon>
        <taxon>Ecdysozoa</taxon>
        <taxon>Nematoda</taxon>
        <taxon>Enoplea</taxon>
        <taxon>Dorylaimia</taxon>
        <taxon>Trichinellida</taxon>
        <taxon>Trichinellidae</taxon>
        <taxon>Trichinella</taxon>
    </lineage>
</organism>
<evidence type="ECO:0000313" key="1">
    <source>
        <dbReference type="EMBL" id="KRY97049.1"/>
    </source>
</evidence>
<reference evidence="1 2" key="1">
    <citation type="submission" date="2015-01" db="EMBL/GenBank/DDBJ databases">
        <title>Evolution of Trichinella species and genotypes.</title>
        <authorList>
            <person name="Korhonen P.K."/>
            <person name="Edoardo P."/>
            <person name="Giuseppe L.R."/>
            <person name="Gasser R.B."/>
        </authorList>
    </citation>
    <scope>NUCLEOTIDE SEQUENCE [LARGE SCALE GENOMIC DNA]</scope>
    <source>
        <strain evidence="1">ISS588</strain>
    </source>
</reference>
<keyword evidence="2" id="KW-1185">Reference proteome</keyword>
<dbReference type="Proteomes" id="UP000054805">
    <property type="component" value="Unassembled WGS sequence"/>
</dbReference>
<comment type="caution">
    <text evidence="1">The sequence shown here is derived from an EMBL/GenBank/DDBJ whole genome shotgun (WGS) entry which is preliminary data.</text>
</comment>
<dbReference type="EMBL" id="JYDS01002692">
    <property type="protein sequence ID" value="KRY97049.1"/>
    <property type="molecule type" value="Genomic_DNA"/>
</dbReference>
<sequence length="32" mass="3682">MNAIMNSENVSQRYHSPLTSETGFYWIGPFTC</sequence>
<evidence type="ECO:0000313" key="2">
    <source>
        <dbReference type="Proteomes" id="UP000054805"/>
    </source>
</evidence>
<protein>
    <submittedName>
        <fullName evidence="1">Uncharacterized protein</fullName>
    </submittedName>
</protein>
<name>A0A0V1GFQ2_TRIPS</name>
<dbReference type="AlphaFoldDB" id="A0A0V1GFQ2"/>
<accession>A0A0V1GFQ2</accession>
<proteinExistence type="predicted"/>
<gene>
    <name evidence="1" type="ORF">T4B_9585</name>
</gene>